<dbReference type="InterPro" id="IPR019887">
    <property type="entry name" value="Tscrpt_reg_AsnC/Lrp_C"/>
</dbReference>
<dbReference type="OrthoDB" id="9811243at2"/>
<dbReference type="SMART" id="SM00344">
    <property type="entry name" value="HTH_ASNC"/>
    <property type="match status" value="1"/>
</dbReference>
<dbReference type="CDD" id="cd00090">
    <property type="entry name" value="HTH_ARSR"/>
    <property type="match status" value="1"/>
</dbReference>
<keyword evidence="6" id="KW-1185">Reference proteome</keyword>
<dbReference type="GO" id="GO:0005829">
    <property type="term" value="C:cytosol"/>
    <property type="evidence" value="ECO:0007669"/>
    <property type="project" value="TreeGrafter"/>
</dbReference>
<dbReference type="FunFam" id="3.30.70.920:FF:000017">
    <property type="entry name" value="Transcriptional regulator, AsnC family"/>
    <property type="match status" value="1"/>
</dbReference>
<gene>
    <name evidence="5" type="ORF">CIT40_04600</name>
</gene>
<dbReference type="InterPro" id="IPR036388">
    <property type="entry name" value="WH-like_DNA-bd_sf"/>
</dbReference>
<feature type="domain" description="HTH asnC-type" evidence="4">
    <location>
        <begin position="24"/>
        <end position="85"/>
    </location>
</feature>
<dbReference type="PRINTS" id="PR00033">
    <property type="entry name" value="HTHASNC"/>
</dbReference>
<reference evidence="5 6" key="1">
    <citation type="journal article" date="2017" name="Syst. Appl. Microbiol.">
        <title>Soybeans inoculated with root zone soils of Canadian native legumes harbour diverse and novel Bradyrhizobium spp. that possess agricultural potential.</title>
        <authorList>
            <person name="Bromfield E.S.P."/>
            <person name="Cloutier S."/>
            <person name="Tambong J.T."/>
            <person name="Tran Thi T.V."/>
        </authorList>
    </citation>
    <scope>NUCLEOTIDE SEQUENCE [LARGE SCALE GENOMIC DNA]</scope>
    <source>
        <strain evidence="5 6">39S1MB</strain>
    </source>
</reference>
<dbReference type="GO" id="GO:0006355">
    <property type="term" value="P:regulation of DNA-templated transcription"/>
    <property type="evidence" value="ECO:0007669"/>
    <property type="project" value="UniProtKB-ARBA"/>
</dbReference>
<dbReference type="InterPro" id="IPR019885">
    <property type="entry name" value="Tscrpt_reg_HTH_AsnC-type_CS"/>
</dbReference>
<proteinExistence type="predicted"/>
<dbReference type="GO" id="GO:0043565">
    <property type="term" value="F:sequence-specific DNA binding"/>
    <property type="evidence" value="ECO:0007669"/>
    <property type="project" value="InterPro"/>
</dbReference>
<evidence type="ECO:0000313" key="5">
    <source>
        <dbReference type="EMBL" id="AWL99372.1"/>
    </source>
</evidence>
<dbReference type="FunFam" id="1.10.10.10:FF:000015">
    <property type="entry name" value="Leucine-responsive transcriptional regulator Lrp"/>
    <property type="match status" value="1"/>
</dbReference>
<dbReference type="InterPro" id="IPR011008">
    <property type="entry name" value="Dimeric_a/b-barrel"/>
</dbReference>
<evidence type="ECO:0000259" key="4">
    <source>
        <dbReference type="PROSITE" id="PS50956"/>
    </source>
</evidence>
<evidence type="ECO:0000313" key="6">
    <source>
        <dbReference type="Proteomes" id="UP000215884"/>
    </source>
</evidence>
<keyword evidence="1" id="KW-0805">Transcription regulation</keyword>
<sequence>MRIARNQPNTGAKARSSNHVSRNLDEIDLKILTEIQADGRITNVELAKRVGISPPPCLRRVRALEEEGYIHGYRGLLDARKLGFDVTVFAAVHLSSQAEADLRAFEEFVRAEPLVRECWMLSGEVDFILKCVAPDMATFQDFVTHLTAAPHVRNVRTSLVLHNSKYEAAVPLDVKGRR</sequence>
<dbReference type="AlphaFoldDB" id="A0A2U8PNJ8"/>
<dbReference type="PANTHER" id="PTHR30154">
    <property type="entry name" value="LEUCINE-RESPONSIVE REGULATORY PROTEIN"/>
    <property type="match status" value="1"/>
</dbReference>
<dbReference type="PANTHER" id="PTHR30154:SF34">
    <property type="entry name" value="TRANSCRIPTIONAL REGULATOR AZLB"/>
    <property type="match status" value="1"/>
</dbReference>
<accession>A0A2U8PNJ8</accession>
<protein>
    <submittedName>
        <fullName evidence="5">Lrp/AsnC family transcriptional regulator</fullName>
    </submittedName>
</protein>
<dbReference type="Gene3D" id="1.10.10.10">
    <property type="entry name" value="Winged helix-like DNA-binding domain superfamily/Winged helix DNA-binding domain"/>
    <property type="match status" value="1"/>
</dbReference>
<dbReference type="Pfam" id="PF13412">
    <property type="entry name" value="HTH_24"/>
    <property type="match status" value="1"/>
</dbReference>
<dbReference type="PROSITE" id="PS50956">
    <property type="entry name" value="HTH_ASNC_2"/>
    <property type="match status" value="1"/>
</dbReference>
<dbReference type="Pfam" id="PF01037">
    <property type="entry name" value="AsnC_trans_reg"/>
    <property type="match status" value="1"/>
</dbReference>
<keyword evidence="2" id="KW-0238">DNA-binding</keyword>
<evidence type="ECO:0000256" key="1">
    <source>
        <dbReference type="ARBA" id="ARBA00023015"/>
    </source>
</evidence>
<dbReference type="InterPro" id="IPR000485">
    <property type="entry name" value="AsnC-type_HTH_dom"/>
</dbReference>
<name>A0A2U8PNJ8_9BRAD</name>
<dbReference type="InterPro" id="IPR019888">
    <property type="entry name" value="Tscrpt_reg_AsnC-like"/>
</dbReference>
<dbReference type="SUPFAM" id="SSF46785">
    <property type="entry name" value="Winged helix' DNA-binding domain"/>
    <property type="match status" value="1"/>
</dbReference>
<keyword evidence="3" id="KW-0804">Transcription</keyword>
<dbReference type="Proteomes" id="UP000215884">
    <property type="component" value="Chromosome"/>
</dbReference>
<reference evidence="5 6" key="2">
    <citation type="journal article" date="2019" name="Int. J. Syst. Evol. Microbiol.">
        <title>Description and complete genome sequence of Bradyrhizobium amphicarpaeae sp. nov., harbouring photosystem and nitrogen-fixation genes.</title>
        <authorList>
            <person name="Bromfield E.S.P."/>
            <person name="Cloutier S."/>
            <person name="Nguyen H.D.T."/>
        </authorList>
    </citation>
    <scope>NUCLEOTIDE SEQUENCE [LARGE SCALE GENOMIC DNA]</scope>
    <source>
        <strain evidence="5 6">39S1MB</strain>
    </source>
</reference>
<evidence type="ECO:0000256" key="3">
    <source>
        <dbReference type="ARBA" id="ARBA00023163"/>
    </source>
</evidence>
<dbReference type="SUPFAM" id="SSF54909">
    <property type="entry name" value="Dimeric alpha+beta barrel"/>
    <property type="match status" value="1"/>
</dbReference>
<dbReference type="Gene3D" id="3.30.70.920">
    <property type="match status" value="1"/>
</dbReference>
<dbReference type="PROSITE" id="PS00519">
    <property type="entry name" value="HTH_ASNC_1"/>
    <property type="match status" value="1"/>
</dbReference>
<organism evidence="5 6">
    <name type="scientific">Bradyrhizobium amphicarpaeae</name>
    <dbReference type="NCBI Taxonomy" id="1404768"/>
    <lineage>
        <taxon>Bacteria</taxon>
        <taxon>Pseudomonadati</taxon>
        <taxon>Pseudomonadota</taxon>
        <taxon>Alphaproteobacteria</taxon>
        <taxon>Hyphomicrobiales</taxon>
        <taxon>Nitrobacteraceae</taxon>
        <taxon>Bradyrhizobium</taxon>
    </lineage>
</organism>
<dbReference type="KEGG" id="brq:CIT40_04600"/>
<evidence type="ECO:0000256" key="2">
    <source>
        <dbReference type="ARBA" id="ARBA00023125"/>
    </source>
</evidence>
<dbReference type="EMBL" id="CP029426">
    <property type="protein sequence ID" value="AWL99372.1"/>
    <property type="molecule type" value="Genomic_DNA"/>
</dbReference>
<dbReference type="InterPro" id="IPR011991">
    <property type="entry name" value="ArsR-like_HTH"/>
</dbReference>
<dbReference type="GO" id="GO:0043200">
    <property type="term" value="P:response to amino acid"/>
    <property type="evidence" value="ECO:0007669"/>
    <property type="project" value="TreeGrafter"/>
</dbReference>
<dbReference type="InterPro" id="IPR036390">
    <property type="entry name" value="WH_DNA-bd_sf"/>
</dbReference>